<dbReference type="RefSeq" id="WP_034714667.1">
    <property type="nucleotide sequence ID" value="NZ_AWQS01000032.1"/>
</dbReference>
<evidence type="ECO:0000313" key="3">
    <source>
        <dbReference type="Proteomes" id="UP000019494"/>
    </source>
</evidence>
<dbReference type="AlphaFoldDB" id="W9GNX6"/>
<organism evidence="2 3">
    <name type="scientific">Intrasporangium chromatireducens Q5-1</name>
    <dbReference type="NCBI Taxonomy" id="584657"/>
    <lineage>
        <taxon>Bacteria</taxon>
        <taxon>Bacillati</taxon>
        <taxon>Actinomycetota</taxon>
        <taxon>Actinomycetes</taxon>
        <taxon>Micrococcales</taxon>
        <taxon>Intrasporangiaceae</taxon>
        <taxon>Intrasporangium</taxon>
    </lineage>
</organism>
<gene>
    <name evidence="2" type="ORF">N864_16745</name>
</gene>
<evidence type="ECO:0000313" key="2">
    <source>
        <dbReference type="EMBL" id="EWT06792.1"/>
    </source>
</evidence>
<keyword evidence="1" id="KW-1133">Transmembrane helix</keyword>
<keyword evidence="3" id="KW-1185">Reference proteome</keyword>
<evidence type="ECO:0000256" key="1">
    <source>
        <dbReference type="SAM" id="Phobius"/>
    </source>
</evidence>
<dbReference type="EMBL" id="AWQS01000032">
    <property type="protein sequence ID" value="EWT06792.1"/>
    <property type="molecule type" value="Genomic_DNA"/>
</dbReference>
<keyword evidence="1" id="KW-0812">Transmembrane</keyword>
<name>W9GNX6_9MICO</name>
<sequence>MHHPTMHHLTIAHLAATLHTLGARLTDRLNERIERQRHTSPTARPGRLSLVADRGSVTIEQVIWAVAVIAIVGIVVAAVKAYVTTQAGKIR</sequence>
<proteinExistence type="predicted"/>
<comment type="caution">
    <text evidence="2">The sequence shown here is derived from an EMBL/GenBank/DDBJ whole genome shotgun (WGS) entry which is preliminary data.</text>
</comment>
<reference evidence="3" key="1">
    <citation type="submission" date="2013-08" db="EMBL/GenBank/DDBJ databases">
        <title>Intrasporangium oryzae NRRL B-24470.</title>
        <authorList>
            <person name="Liu H."/>
            <person name="Wang G."/>
        </authorList>
    </citation>
    <scope>NUCLEOTIDE SEQUENCE [LARGE SCALE GENOMIC DNA]</scope>
    <source>
        <strain evidence="3">Q5-1</strain>
    </source>
</reference>
<protein>
    <submittedName>
        <fullName evidence="2">Uncharacterized protein</fullName>
    </submittedName>
</protein>
<dbReference type="Proteomes" id="UP000019494">
    <property type="component" value="Unassembled WGS sequence"/>
</dbReference>
<keyword evidence="1" id="KW-0472">Membrane</keyword>
<accession>W9GNX6</accession>
<feature type="transmembrane region" description="Helical" evidence="1">
    <location>
        <begin position="62"/>
        <end position="83"/>
    </location>
</feature>